<name>A0ABW1IEB3_9PSEU</name>
<protein>
    <submittedName>
        <fullName evidence="8">MFS transporter</fullName>
    </submittedName>
</protein>
<dbReference type="EMBL" id="JBHSQK010000062">
    <property type="protein sequence ID" value="MFC5951088.1"/>
    <property type="molecule type" value="Genomic_DNA"/>
</dbReference>
<evidence type="ECO:0000256" key="4">
    <source>
        <dbReference type="ARBA" id="ARBA00022989"/>
    </source>
</evidence>
<dbReference type="Proteomes" id="UP001596119">
    <property type="component" value="Unassembled WGS sequence"/>
</dbReference>
<feature type="transmembrane region" description="Helical" evidence="6">
    <location>
        <begin position="163"/>
        <end position="189"/>
    </location>
</feature>
<feature type="transmembrane region" description="Helical" evidence="6">
    <location>
        <begin position="6"/>
        <end position="24"/>
    </location>
</feature>
<evidence type="ECO:0000313" key="9">
    <source>
        <dbReference type="Proteomes" id="UP001596119"/>
    </source>
</evidence>
<keyword evidence="2" id="KW-0813">Transport</keyword>
<dbReference type="InterPro" id="IPR036259">
    <property type="entry name" value="MFS_trans_sf"/>
</dbReference>
<evidence type="ECO:0000256" key="6">
    <source>
        <dbReference type="SAM" id="Phobius"/>
    </source>
</evidence>
<comment type="caution">
    <text evidence="8">The sequence shown here is derived from an EMBL/GenBank/DDBJ whole genome shotgun (WGS) entry which is preliminary data.</text>
</comment>
<keyword evidence="9" id="KW-1185">Reference proteome</keyword>
<feature type="transmembrane region" description="Helical" evidence="6">
    <location>
        <begin position="36"/>
        <end position="55"/>
    </location>
</feature>
<evidence type="ECO:0000256" key="1">
    <source>
        <dbReference type="ARBA" id="ARBA00004651"/>
    </source>
</evidence>
<dbReference type="Gene3D" id="1.20.1720.10">
    <property type="entry name" value="Multidrug resistance protein D"/>
    <property type="match status" value="1"/>
</dbReference>
<keyword evidence="4 6" id="KW-1133">Transmembrane helix</keyword>
<evidence type="ECO:0000256" key="5">
    <source>
        <dbReference type="ARBA" id="ARBA00023136"/>
    </source>
</evidence>
<dbReference type="Pfam" id="PF07690">
    <property type="entry name" value="MFS_1"/>
    <property type="match status" value="1"/>
</dbReference>
<proteinExistence type="predicted"/>
<evidence type="ECO:0000256" key="2">
    <source>
        <dbReference type="ARBA" id="ARBA00022448"/>
    </source>
</evidence>
<accession>A0ABW1IEB3</accession>
<feature type="transmembrane region" description="Helical" evidence="6">
    <location>
        <begin position="131"/>
        <end position="151"/>
    </location>
</feature>
<feature type="transmembrane region" description="Helical" evidence="6">
    <location>
        <begin position="102"/>
        <end position="125"/>
    </location>
</feature>
<dbReference type="RefSeq" id="WP_379568699.1">
    <property type="nucleotide sequence ID" value="NZ_JBHSQK010000062.1"/>
</dbReference>
<evidence type="ECO:0000313" key="8">
    <source>
        <dbReference type="EMBL" id="MFC5951088.1"/>
    </source>
</evidence>
<organism evidence="8 9">
    <name type="scientific">Pseudonocardia lutea</name>
    <dbReference type="NCBI Taxonomy" id="2172015"/>
    <lineage>
        <taxon>Bacteria</taxon>
        <taxon>Bacillati</taxon>
        <taxon>Actinomycetota</taxon>
        <taxon>Actinomycetes</taxon>
        <taxon>Pseudonocardiales</taxon>
        <taxon>Pseudonocardiaceae</taxon>
        <taxon>Pseudonocardia</taxon>
    </lineage>
</organism>
<feature type="transmembrane region" description="Helical" evidence="6">
    <location>
        <begin position="61"/>
        <end position="81"/>
    </location>
</feature>
<dbReference type="PANTHER" id="PTHR42718:SF9">
    <property type="entry name" value="MAJOR FACILITATOR SUPERFAMILY MULTIDRUG TRANSPORTER MFSC"/>
    <property type="match status" value="1"/>
</dbReference>
<comment type="subcellular location">
    <subcellularLocation>
        <location evidence="1">Cell membrane</location>
        <topology evidence="1">Multi-pass membrane protein</topology>
    </subcellularLocation>
</comment>
<sequence length="190" mass="18531">MVAARAVQGIGAAVLVPCSLALVAHAHPAPAARARAVGIWAAGASIALSAGPLLGGLLVQVAGWGTLFLINVPLGIAGVLITARRLVETPAVGGRVDLPGQLAAVAALAALAGATIIGGAAGFAAPPVLGLSGLAVLAGFGFVAAEARSAAPMLPLGLLRRPVFAAASAIGLLVNVAFYGLIFVLGLYLW</sequence>
<evidence type="ECO:0000259" key="7">
    <source>
        <dbReference type="PROSITE" id="PS50850"/>
    </source>
</evidence>
<evidence type="ECO:0000256" key="3">
    <source>
        <dbReference type="ARBA" id="ARBA00022692"/>
    </source>
</evidence>
<keyword evidence="3 6" id="KW-0812">Transmembrane</keyword>
<reference evidence="9" key="1">
    <citation type="journal article" date="2019" name="Int. J. Syst. Evol. Microbiol.">
        <title>The Global Catalogue of Microorganisms (GCM) 10K type strain sequencing project: providing services to taxonomists for standard genome sequencing and annotation.</title>
        <authorList>
            <consortium name="The Broad Institute Genomics Platform"/>
            <consortium name="The Broad Institute Genome Sequencing Center for Infectious Disease"/>
            <person name="Wu L."/>
            <person name="Ma J."/>
        </authorList>
    </citation>
    <scope>NUCLEOTIDE SEQUENCE [LARGE SCALE GENOMIC DNA]</scope>
    <source>
        <strain evidence="9">CGMCC 4.7397</strain>
    </source>
</reference>
<dbReference type="PROSITE" id="PS50850">
    <property type="entry name" value="MFS"/>
    <property type="match status" value="1"/>
</dbReference>
<dbReference type="InterPro" id="IPR011701">
    <property type="entry name" value="MFS"/>
</dbReference>
<keyword evidence="5 6" id="KW-0472">Membrane</keyword>
<dbReference type="PANTHER" id="PTHR42718">
    <property type="entry name" value="MAJOR FACILITATOR SUPERFAMILY MULTIDRUG TRANSPORTER MFSC"/>
    <property type="match status" value="1"/>
</dbReference>
<dbReference type="InterPro" id="IPR020846">
    <property type="entry name" value="MFS_dom"/>
</dbReference>
<gene>
    <name evidence="8" type="ORF">ACFQH9_22740</name>
</gene>
<dbReference type="SUPFAM" id="SSF103473">
    <property type="entry name" value="MFS general substrate transporter"/>
    <property type="match status" value="1"/>
</dbReference>
<feature type="domain" description="Major facilitator superfamily (MFS) profile" evidence="7">
    <location>
        <begin position="1"/>
        <end position="190"/>
    </location>
</feature>